<gene>
    <name evidence="4" type="ORF">GCM10023340_03350</name>
</gene>
<dbReference type="Proteomes" id="UP001500221">
    <property type="component" value="Unassembled WGS sequence"/>
</dbReference>
<evidence type="ECO:0008006" key="6">
    <source>
        <dbReference type="Google" id="ProtNLM"/>
    </source>
</evidence>
<dbReference type="InterPro" id="IPR023365">
    <property type="entry name" value="Sortase_dom-sf"/>
</dbReference>
<evidence type="ECO:0000256" key="3">
    <source>
        <dbReference type="SAM" id="SignalP"/>
    </source>
</evidence>
<dbReference type="CDD" id="cd05829">
    <property type="entry name" value="Sortase_F"/>
    <property type="match status" value="1"/>
</dbReference>
<accession>A0ABP9P9M9</accession>
<evidence type="ECO:0000256" key="2">
    <source>
        <dbReference type="SAM" id="MobiDB-lite"/>
    </source>
</evidence>
<dbReference type="PROSITE" id="PS51257">
    <property type="entry name" value="PROKAR_LIPOPROTEIN"/>
    <property type="match status" value="1"/>
</dbReference>
<feature type="signal peptide" evidence="3">
    <location>
        <begin position="1"/>
        <end position="26"/>
    </location>
</feature>
<feature type="region of interest" description="Disordered" evidence="2">
    <location>
        <begin position="29"/>
        <end position="73"/>
    </location>
</feature>
<dbReference type="Pfam" id="PF04203">
    <property type="entry name" value="Sortase"/>
    <property type="match status" value="1"/>
</dbReference>
<evidence type="ECO:0000313" key="5">
    <source>
        <dbReference type="Proteomes" id="UP001500221"/>
    </source>
</evidence>
<feature type="chain" id="PRO_5046649936" description="Class F sortase" evidence="3">
    <location>
        <begin position="27"/>
        <end position="216"/>
    </location>
</feature>
<reference evidence="5" key="1">
    <citation type="journal article" date="2019" name="Int. J. Syst. Evol. Microbiol.">
        <title>The Global Catalogue of Microorganisms (GCM) 10K type strain sequencing project: providing services to taxonomists for standard genome sequencing and annotation.</title>
        <authorList>
            <consortium name="The Broad Institute Genomics Platform"/>
            <consortium name="The Broad Institute Genome Sequencing Center for Infectious Disease"/>
            <person name="Wu L."/>
            <person name="Ma J."/>
        </authorList>
    </citation>
    <scope>NUCLEOTIDE SEQUENCE [LARGE SCALE GENOMIC DNA]</scope>
    <source>
        <strain evidence="5">JCM 18459</strain>
    </source>
</reference>
<comment type="caution">
    <text evidence="4">The sequence shown here is derived from an EMBL/GenBank/DDBJ whole genome shotgun (WGS) entry which is preliminary data.</text>
</comment>
<name>A0ABP9P9M9_9ACTN</name>
<dbReference type="SUPFAM" id="SSF63817">
    <property type="entry name" value="Sortase"/>
    <property type="match status" value="1"/>
</dbReference>
<feature type="compositionally biased region" description="Low complexity" evidence="2">
    <location>
        <begin position="31"/>
        <end position="52"/>
    </location>
</feature>
<dbReference type="InterPro" id="IPR005754">
    <property type="entry name" value="Sortase"/>
</dbReference>
<dbReference type="NCBIfam" id="NF033748">
    <property type="entry name" value="class_F_sortase"/>
    <property type="match status" value="1"/>
</dbReference>
<feature type="compositionally biased region" description="Low complexity" evidence="2">
    <location>
        <begin position="62"/>
        <end position="71"/>
    </location>
</feature>
<protein>
    <recommendedName>
        <fullName evidence="6">Class F sortase</fullName>
    </recommendedName>
</protein>
<dbReference type="RefSeq" id="WP_345453827.1">
    <property type="nucleotide sequence ID" value="NZ_BAABKG010000001.1"/>
</dbReference>
<keyword evidence="3" id="KW-0732">Signal</keyword>
<dbReference type="Gene3D" id="2.40.260.10">
    <property type="entry name" value="Sortase"/>
    <property type="match status" value="1"/>
</dbReference>
<sequence length="216" mass="22004">MTHAPARLRAGPVVAAVVLLAAGCGAGGTADAGPATPTPSARAPEVAAATPAPRAPAPPALTPVTDAPTAPRRLRPVRLRVPAIGVDAPVTELGIDRRGRIEVPDVAADAGWLRTTPAPGERGPAVVAGHLDSDTGPAVFYRLAALDVGDAVIVTRRDGTTARFTVDGVRTYPQDRFPTRTVYGPVPGPALRLVTCGGDYDAARGGYQANVVVYAS</sequence>
<keyword evidence="1" id="KW-0378">Hydrolase</keyword>
<organism evidence="4 5">
    <name type="scientific">Nocardioides marinquilinus</name>
    <dbReference type="NCBI Taxonomy" id="1210400"/>
    <lineage>
        <taxon>Bacteria</taxon>
        <taxon>Bacillati</taxon>
        <taxon>Actinomycetota</taxon>
        <taxon>Actinomycetes</taxon>
        <taxon>Propionibacteriales</taxon>
        <taxon>Nocardioidaceae</taxon>
        <taxon>Nocardioides</taxon>
    </lineage>
</organism>
<proteinExistence type="predicted"/>
<keyword evidence="5" id="KW-1185">Reference proteome</keyword>
<evidence type="ECO:0000313" key="4">
    <source>
        <dbReference type="EMBL" id="GAA5141514.1"/>
    </source>
</evidence>
<dbReference type="InterPro" id="IPR042001">
    <property type="entry name" value="Sortase_F"/>
</dbReference>
<evidence type="ECO:0000256" key="1">
    <source>
        <dbReference type="ARBA" id="ARBA00022801"/>
    </source>
</evidence>
<dbReference type="EMBL" id="BAABKG010000001">
    <property type="protein sequence ID" value="GAA5141514.1"/>
    <property type="molecule type" value="Genomic_DNA"/>
</dbReference>